<dbReference type="RefSeq" id="WP_344796860.1">
    <property type="nucleotide sequence ID" value="NZ_BAABBN010000004.1"/>
</dbReference>
<dbReference type="SUPFAM" id="SSF52980">
    <property type="entry name" value="Restriction endonuclease-like"/>
    <property type="match status" value="1"/>
</dbReference>
<evidence type="ECO:0000313" key="3">
    <source>
        <dbReference type="Proteomes" id="UP001501565"/>
    </source>
</evidence>
<accession>A0ABP7MBL5</accession>
<evidence type="ECO:0000313" key="2">
    <source>
        <dbReference type="EMBL" id="GAA3919664.1"/>
    </source>
</evidence>
<reference evidence="3" key="1">
    <citation type="journal article" date="2019" name="Int. J. Syst. Evol. Microbiol.">
        <title>The Global Catalogue of Microorganisms (GCM) 10K type strain sequencing project: providing services to taxonomists for standard genome sequencing and annotation.</title>
        <authorList>
            <consortium name="The Broad Institute Genomics Platform"/>
            <consortium name="The Broad Institute Genome Sequencing Center for Infectious Disease"/>
            <person name="Wu L."/>
            <person name="Ma J."/>
        </authorList>
    </citation>
    <scope>NUCLEOTIDE SEQUENCE [LARGE SCALE GENOMIC DNA]</scope>
    <source>
        <strain evidence="3">JCM 17551</strain>
    </source>
</reference>
<proteinExistence type="predicted"/>
<protein>
    <recommendedName>
        <fullName evidence="1">Restriction endonuclease type IV Mrr domain-containing protein</fullName>
    </recommendedName>
</protein>
<dbReference type="Pfam" id="PF04471">
    <property type="entry name" value="Mrr_cat"/>
    <property type="match status" value="1"/>
</dbReference>
<sequence>MNLLNLSPAQFEGLTFDIVSILGLRNVVWRTPGSDGGRDIEGMYYISDLSGYHQKQKWYVECKRYTGSVDWPTVWNKISYAESNNADVLFFVTTSSLTPQAVDNVARWNRSDKKPIIRFWGKVDVVFKLNLYPQLACKYGLQPSHDSHLPLFDNIVDLLIKVSHSLSPESGEATEEKLFLLHALSELLSVRMADVSHNGRFIFRPHRLEDSFDWFDYRECNVINFDRSALRATLSYINFILKEQYEAIRVESNVLELGLQRQLIESELFHLNAIANSSNFIIRIDDDRIYLEITVEINNGQ</sequence>
<dbReference type="InterPro" id="IPR011335">
    <property type="entry name" value="Restrct_endonuc-II-like"/>
</dbReference>
<comment type="caution">
    <text evidence="2">The sequence shown here is derived from an EMBL/GenBank/DDBJ whole genome shotgun (WGS) entry which is preliminary data.</text>
</comment>
<feature type="domain" description="Restriction endonuclease type IV Mrr" evidence="1">
    <location>
        <begin position="4"/>
        <end position="107"/>
    </location>
</feature>
<evidence type="ECO:0000259" key="1">
    <source>
        <dbReference type="Pfam" id="PF04471"/>
    </source>
</evidence>
<dbReference type="EMBL" id="BAABBN010000004">
    <property type="protein sequence ID" value="GAA3919664.1"/>
    <property type="molecule type" value="Genomic_DNA"/>
</dbReference>
<gene>
    <name evidence="2" type="ORF">GCM10022277_13910</name>
</gene>
<name>A0ABP7MBL5_9GAMM</name>
<dbReference type="InterPro" id="IPR011856">
    <property type="entry name" value="tRNA_endonuc-like_dom_sf"/>
</dbReference>
<organism evidence="2 3">
    <name type="scientific">Litoribacillus peritrichatus</name>
    <dbReference type="NCBI Taxonomy" id="718191"/>
    <lineage>
        <taxon>Bacteria</taxon>
        <taxon>Pseudomonadati</taxon>
        <taxon>Pseudomonadota</taxon>
        <taxon>Gammaproteobacteria</taxon>
        <taxon>Oceanospirillales</taxon>
        <taxon>Oceanospirillaceae</taxon>
        <taxon>Litoribacillus</taxon>
    </lineage>
</organism>
<keyword evidence="3" id="KW-1185">Reference proteome</keyword>
<dbReference type="InterPro" id="IPR007560">
    <property type="entry name" value="Restrct_endonuc_IV_Mrr"/>
</dbReference>
<dbReference type="Proteomes" id="UP001501565">
    <property type="component" value="Unassembled WGS sequence"/>
</dbReference>
<dbReference type="Gene3D" id="3.40.1350.10">
    <property type="match status" value="1"/>
</dbReference>